<proteinExistence type="inferred from homology"/>
<feature type="region of interest" description="Disordered" evidence="7">
    <location>
        <begin position="247"/>
        <end position="277"/>
    </location>
</feature>
<dbReference type="GO" id="GO:0005886">
    <property type="term" value="C:plasma membrane"/>
    <property type="evidence" value="ECO:0007669"/>
    <property type="project" value="UniProtKB-SubCell"/>
</dbReference>
<dbReference type="PANTHER" id="PTHR23427">
    <property type="entry name" value="SURFEIT LOCUS PROTEIN"/>
    <property type="match status" value="1"/>
</dbReference>
<evidence type="ECO:0000313" key="8">
    <source>
        <dbReference type="EMBL" id="OYO23117.1"/>
    </source>
</evidence>
<dbReference type="InterPro" id="IPR002994">
    <property type="entry name" value="Surf1/Shy1"/>
</dbReference>
<keyword evidence="4 6" id="KW-1133">Transmembrane helix</keyword>
<organism evidence="8 9">
    <name type="scientific">Enemella dayhoffiae</name>
    <dbReference type="NCBI Taxonomy" id="2016507"/>
    <lineage>
        <taxon>Bacteria</taxon>
        <taxon>Bacillati</taxon>
        <taxon>Actinomycetota</taxon>
        <taxon>Actinomycetes</taxon>
        <taxon>Propionibacteriales</taxon>
        <taxon>Propionibacteriaceae</taxon>
        <taxon>Enemella</taxon>
    </lineage>
</organism>
<comment type="caution">
    <text evidence="6">Lacks conserved residue(s) required for the propagation of feature annotation.</text>
</comment>
<evidence type="ECO:0000313" key="9">
    <source>
        <dbReference type="Proteomes" id="UP000216311"/>
    </source>
</evidence>
<accession>A0A255H695</accession>
<reference evidence="8 9" key="1">
    <citation type="submission" date="2017-07" db="EMBL/GenBank/DDBJ databases">
        <title>Draft whole genome sequences of clinical Proprionibacteriaceae strains.</title>
        <authorList>
            <person name="Bernier A.-M."/>
            <person name="Bernard K."/>
            <person name="Domingo M.-C."/>
        </authorList>
    </citation>
    <scope>NUCLEOTIDE SEQUENCE [LARGE SCALE GENOMIC DNA]</scope>
    <source>
        <strain evidence="8 9">NML 130396</strain>
    </source>
</reference>
<sequence>MRRLWLRWIALLLFVTVLAVTFVNLGEWQLRRLEERRESNRIVLTNDAAPVKPFAEVFNRPITDADQWQRVQVRGTFDAGHQLQVRYRANRDQPGYEVITPMRTDTGQVVLVDRGFLHVPRGERIPDTLPQPPTGVVVVTGHVRRNEQGRANAIEPTNGQVRLINSPAIAKALPYPVVDGYLSAISMQPEQSGGFEPIALPEITEGPHLSYAVQWFAFTLIGVVGVVILVRGDLKARRRLRAERAAAAARTGEEQPADGVPTVDAPADSLDSTSVRH</sequence>
<protein>
    <recommendedName>
        <fullName evidence="6">SURF1-like protein</fullName>
    </recommendedName>
</protein>
<keyword evidence="9" id="KW-1185">Reference proteome</keyword>
<dbReference type="PANTHER" id="PTHR23427:SF2">
    <property type="entry name" value="SURFEIT LOCUS PROTEIN 1"/>
    <property type="match status" value="1"/>
</dbReference>
<dbReference type="EMBL" id="NMVQ01000008">
    <property type="protein sequence ID" value="OYO23117.1"/>
    <property type="molecule type" value="Genomic_DNA"/>
</dbReference>
<evidence type="ECO:0000256" key="4">
    <source>
        <dbReference type="ARBA" id="ARBA00022989"/>
    </source>
</evidence>
<dbReference type="RefSeq" id="WP_094363351.1">
    <property type="nucleotide sequence ID" value="NZ_NMVQ01000008.1"/>
</dbReference>
<dbReference type="Pfam" id="PF02104">
    <property type="entry name" value="SURF1"/>
    <property type="match status" value="1"/>
</dbReference>
<gene>
    <name evidence="8" type="ORF">CGZ93_06555</name>
</gene>
<comment type="caution">
    <text evidence="8">The sequence shown here is derived from an EMBL/GenBank/DDBJ whole genome shotgun (WGS) entry which is preliminary data.</text>
</comment>
<comment type="similarity">
    <text evidence="2 6">Belongs to the SURF1 family.</text>
</comment>
<comment type="subcellular location">
    <subcellularLocation>
        <location evidence="6">Cell membrane</location>
        <topology evidence="6">Multi-pass membrane protein</topology>
    </subcellularLocation>
    <subcellularLocation>
        <location evidence="1">Membrane</location>
    </subcellularLocation>
</comment>
<evidence type="ECO:0000256" key="5">
    <source>
        <dbReference type="ARBA" id="ARBA00023136"/>
    </source>
</evidence>
<evidence type="ECO:0000256" key="2">
    <source>
        <dbReference type="ARBA" id="ARBA00007165"/>
    </source>
</evidence>
<evidence type="ECO:0000256" key="7">
    <source>
        <dbReference type="SAM" id="MobiDB-lite"/>
    </source>
</evidence>
<evidence type="ECO:0000256" key="6">
    <source>
        <dbReference type="RuleBase" id="RU363076"/>
    </source>
</evidence>
<dbReference type="OrthoDB" id="9807214at2"/>
<dbReference type="Proteomes" id="UP000216311">
    <property type="component" value="Unassembled WGS sequence"/>
</dbReference>
<keyword evidence="5 6" id="KW-0472">Membrane</keyword>
<dbReference type="InterPro" id="IPR045214">
    <property type="entry name" value="Surf1/Surf4"/>
</dbReference>
<name>A0A255H695_9ACTN</name>
<evidence type="ECO:0000256" key="3">
    <source>
        <dbReference type="ARBA" id="ARBA00022692"/>
    </source>
</evidence>
<keyword evidence="3 6" id="KW-0812">Transmembrane</keyword>
<dbReference type="CDD" id="cd06662">
    <property type="entry name" value="SURF1"/>
    <property type="match status" value="1"/>
</dbReference>
<feature type="transmembrane region" description="Helical" evidence="6">
    <location>
        <begin position="211"/>
        <end position="230"/>
    </location>
</feature>
<dbReference type="AlphaFoldDB" id="A0A255H695"/>
<evidence type="ECO:0000256" key="1">
    <source>
        <dbReference type="ARBA" id="ARBA00004370"/>
    </source>
</evidence>
<dbReference type="PROSITE" id="PS50895">
    <property type="entry name" value="SURF1"/>
    <property type="match status" value="1"/>
</dbReference>
<keyword evidence="6" id="KW-1003">Cell membrane</keyword>